<dbReference type="RefSeq" id="WP_010901247.1">
    <property type="nucleotide sequence ID" value="NC_002578.1"/>
</dbReference>
<gene>
    <name evidence="7" type="ordered locus">Ta0836</name>
</gene>
<dbReference type="InterPro" id="IPR040601">
    <property type="entry name" value="Trm5a/b_N"/>
</dbReference>
<dbReference type="InterPro" id="IPR056743">
    <property type="entry name" value="TRM5-TYW2-like_MTfase"/>
</dbReference>
<evidence type="ECO:0000256" key="5">
    <source>
        <dbReference type="ARBA" id="ARBA00022694"/>
    </source>
</evidence>
<evidence type="ECO:0000256" key="2">
    <source>
        <dbReference type="ARBA" id="ARBA00022603"/>
    </source>
</evidence>
<evidence type="ECO:0000313" key="8">
    <source>
        <dbReference type="Proteomes" id="UP000001024"/>
    </source>
</evidence>
<keyword evidence="5" id="KW-0819">tRNA processing</keyword>
<organism evidence="7 8">
    <name type="scientific">Thermoplasma acidophilum (strain ATCC 25905 / DSM 1728 / JCM 9062 / NBRC 15155 / AMRC-C165)</name>
    <dbReference type="NCBI Taxonomy" id="273075"/>
    <lineage>
        <taxon>Archaea</taxon>
        <taxon>Methanobacteriati</taxon>
        <taxon>Thermoplasmatota</taxon>
        <taxon>Thermoplasmata</taxon>
        <taxon>Thermoplasmatales</taxon>
        <taxon>Thermoplasmataceae</taxon>
        <taxon>Thermoplasma</taxon>
    </lineage>
</organism>
<dbReference type="KEGG" id="tac:Ta0836"/>
<dbReference type="Pfam" id="PF02475">
    <property type="entry name" value="TRM5-TYW2_MTfase"/>
    <property type="match status" value="1"/>
</dbReference>
<dbReference type="Gene3D" id="3.30.300.110">
    <property type="entry name" value="Met-10+ protein-like domains"/>
    <property type="match status" value="1"/>
</dbReference>
<evidence type="ECO:0000256" key="1">
    <source>
        <dbReference type="ARBA" id="ARBA00022490"/>
    </source>
</evidence>
<dbReference type="AlphaFoldDB" id="Q9HJX6"/>
<dbReference type="PANTHER" id="PTHR23245:SF36">
    <property type="entry name" value="TRNA (GUANINE(37)-N1)-METHYLTRANSFERASE"/>
    <property type="match status" value="1"/>
</dbReference>
<dbReference type="InterPro" id="IPR030382">
    <property type="entry name" value="MeTrfase_TRM5/TYW2"/>
</dbReference>
<dbReference type="PROSITE" id="PS51684">
    <property type="entry name" value="SAM_MT_TRM5_TYW2"/>
    <property type="match status" value="1"/>
</dbReference>
<feature type="domain" description="SAM-dependent methyltransferase TRM5/TYW2-type" evidence="6">
    <location>
        <begin position="70"/>
        <end position="306"/>
    </location>
</feature>
<dbReference type="Gene3D" id="3.40.50.150">
    <property type="entry name" value="Vaccinia Virus protein VP39"/>
    <property type="match status" value="1"/>
</dbReference>
<reference evidence="7 8" key="1">
    <citation type="journal article" date="2000" name="Nature">
        <title>The genome sequence of the thermoacidophilic scavenger Thermoplasma acidophilum.</title>
        <authorList>
            <person name="Ruepp A."/>
            <person name="Graml W."/>
            <person name="Santos-Martinez M.L."/>
            <person name="Koretke K.K."/>
            <person name="Volker C."/>
            <person name="Mewes H.W."/>
            <person name="Frishman D."/>
            <person name="Stocker S."/>
            <person name="Lupas A.N."/>
            <person name="Baumeister W."/>
        </authorList>
    </citation>
    <scope>NUCLEOTIDE SEQUENCE [LARGE SCALE GENOMIC DNA]</scope>
    <source>
        <strain evidence="8">ATCC 25905 / DSM 1728 / JCM 9062 / NBRC 15155 / AMRC-C165</strain>
    </source>
</reference>
<evidence type="ECO:0000256" key="4">
    <source>
        <dbReference type="ARBA" id="ARBA00022691"/>
    </source>
</evidence>
<sequence length="306" mass="34793">MPPKKFVRVRKHMAERTIRDLRNAGLYDTNYTIARDGDYVLIPVTDDYSGEHVVMEAEPTNMRRSASGSFDTIGSIAIMKKYDEALANDILLTHKKIRSVFFDEGVGGPERIRKLRLVAGENNTVTEYRENGCSFTVDVAKAYFSPRLATERRRIVDQVSDGEFIFDMFAGVGPISIEIARYRRVRIIAADINCDAVEMLKENMEKNPLRGIIEPFCEDARIAAERVTGADRVIMNHPTASFEFIDYAVKTLREGGVINYYEFLDNSKVDKRISDLEMRSLIPLDVHPVHSYSKTISLYSMTLKKA</sequence>
<dbReference type="PANTHER" id="PTHR23245">
    <property type="entry name" value="TRNA METHYLTRANSFERASE"/>
    <property type="match status" value="1"/>
</dbReference>
<dbReference type="PaxDb" id="273075-Ta0836"/>
<dbReference type="GO" id="GO:0002939">
    <property type="term" value="P:tRNA N1-guanine methylation"/>
    <property type="evidence" value="ECO:0007669"/>
    <property type="project" value="TreeGrafter"/>
</dbReference>
<accession>Q9HJX6</accession>
<dbReference type="EMBL" id="AL445065">
    <property type="protein sequence ID" value="CAC11965.1"/>
    <property type="molecule type" value="Genomic_DNA"/>
</dbReference>
<protein>
    <recommendedName>
        <fullName evidence="6">SAM-dependent methyltransferase TRM5/TYW2-type domain-containing protein</fullName>
    </recommendedName>
</protein>
<dbReference type="InParanoid" id="Q9HJX6"/>
<dbReference type="Gene3D" id="3.30.70.2580">
    <property type="match status" value="1"/>
</dbReference>
<keyword evidence="1" id="KW-0963">Cytoplasm</keyword>
<dbReference type="GO" id="GO:0008175">
    <property type="term" value="F:tRNA methyltransferase activity"/>
    <property type="evidence" value="ECO:0007669"/>
    <property type="project" value="TreeGrafter"/>
</dbReference>
<dbReference type="HOGENOM" id="CLU_022610_0_1_2"/>
<dbReference type="Proteomes" id="UP000001024">
    <property type="component" value="Chromosome"/>
</dbReference>
<evidence type="ECO:0000256" key="3">
    <source>
        <dbReference type="ARBA" id="ARBA00022679"/>
    </source>
</evidence>
<dbReference type="Pfam" id="PF18093">
    <property type="entry name" value="Trm5_N"/>
    <property type="match status" value="1"/>
</dbReference>
<dbReference type="GO" id="GO:0005737">
    <property type="term" value="C:cytoplasm"/>
    <property type="evidence" value="ECO:0007669"/>
    <property type="project" value="TreeGrafter"/>
</dbReference>
<dbReference type="eggNOG" id="arCOG00033">
    <property type="taxonomic scope" value="Archaea"/>
</dbReference>
<proteinExistence type="predicted"/>
<keyword evidence="8" id="KW-1185">Reference proteome</keyword>
<dbReference type="InterPro" id="IPR029063">
    <property type="entry name" value="SAM-dependent_MTases_sf"/>
</dbReference>
<name>Q9HJX6_THEAC</name>
<evidence type="ECO:0000259" key="6">
    <source>
        <dbReference type="PROSITE" id="PS51684"/>
    </source>
</evidence>
<dbReference type="STRING" id="273075.gene:9572050"/>
<dbReference type="CDD" id="cd02440">
    <property type="entry name" value="AdoMet_MTases"/>
    <property type="match status" value="1"/>
</dbReference>
<dbReference type="EnsemblBacteria" id="CAC11965">
    <property type="protein sequence ID" value="CAC11965"/>
    <property type="gene ID" value="CAC11965"/>
</dbReference>
<keyword evidence="3" id="KW-0808">Transferase</keyword>
<dbReference type="SUPFAM" id="SSF53335">
    <property type="entry name" value="S-adenosyl-L-methionine-dependent methyltransferases"/>
    <property type="match status" value="1"/>
</dbReference>
<keyword evidence="2" id="KW-0489">Methyltransferase</keyword>
<dbReference type="OrthoDB" id="8079at2157"/>
<evidence type="ECO:0000313" key="7">
    <source>
        <dbReference type="EMBL" id="CAC11965.1"/>
    </source>
</evidence>
<keyword evidence="4" id="KW-0949">S-adenosyl-L-methionine</keyword>